<feature type="region of interest" description="Disordered" evidence="1">
    <location>
        <begin position="144"/>
        <end position="184"/>
    </location>
</feature>
<organism evidence="2">
    <name type="scientific">Rhipicephalus appendiculatus</name>
    <name type="common">Brown ear tick</name>
    <dbReference type="NCBI Taxonomy" id="34631"/>
    <lineage>
        <taxon>Eukaryota</taxon>
        <taxon>Metazoa</taxon>
        <taxon>Ecdysozoa</taxon>
        <taxon>Arthropoda</taxon>
        <taxon>Chelicerata</taxon>
        <taxon>Arachnida</taxon>
        <taxon>Acari</taxon>
        <taxon>Parasitiformes</taxon>
        <taxon>Ixodida</taxon>
        <taxon>Ixodoidea</taxon>
        <taxon>Ixodidae</taxon>
        <taxon>Rhipicephalinae</taxon>
        <taxon>Rhipicephalus</taxon>
        <taxon>Rhipicephalus</taxon>
    </lineage>
</organism>
<reference evidence="2" key="1">
    <citation type="journal article" date="2016" name="Ticks Tick Borne Dis.">
        <title>De novo assembly and annotation of the salivary gland transcriptome of Rhipicephalus appendiculatus male and female ticks during blood feeding.</title>
        <authorList>
            <person name="de Castro M.H."/>
            <person name="de Klerk D."/>
            <person name="Pienaar R."/>
            <person name="Latif A.A."/>
            <person name="Rees D.J."/>
            <person name="Mans B.J."/>
        </authorList>
    </citation>
    <scope>NUCLEOTIDE SEQUENCE</scope>
    <source>
        <tissue evidence="2">Salivary glands</tissue>
    </source>
</reference>
<proteinExistence type="predicted"/>
<accession>A0A131YX79</accession>
<feature type="compositionally biased region" description="Basic and acidic residues" evidence="1">
    <location>
        <begin position="175"/>
        <end position="184"/>
    </location>
</feature>
<sequence length="184" mass="20028">MSAGELKSSVKEVTCLPVGQPTKQQFLAMASAPTVITKTTDISCVESNSKPKKISGAWAGPTIQSVVSKIKVERADPMEVAPAASSELYEPELGWCVACKKSVEDFTEHLKHKHIQQCSVRVCHIETCDLCLSSFSGLKVAIASDVEDEDSSEDEEENDSRKDEAARPETMVLDRPCKTEPVDV</sequence>
<evidence type="ECO:0000313" key="2">
    <source>
        <dbReference type="EMBL" id="JAP83794.1"/>
    </source>
</evidence>
<name>A0A131YX79_RHIAP</name>
<evidence type="ECO:0000256" key="1">
    <source>
        <dbReference type="SAM" id="MobiDB-lite"/>
    </source>
</evidence>
<protein>
    <submittedName>
        <fullName evidence="2">Polytene chromosome</fullName>
    </submittedName>
</protein>
<dbReference type="AlphaFoldDB" id="A0A131YX79"/>
<feature type="compositionally biased region" description="Acidic residues" evidence="1">
    <location>
        <begin position="145"/>
        <end position="158"/>
    </location>
</feature>
<dbReference type="EMBL" id="GEDV01004763">
    <property type="protein sequence ID" value="JAP83794.1"/>
    <property type="molecule type" value="Transcribed_RNA"/>
</dbReference>